<reference evidence="5" key="1">
    <citation type="submission" date="2023-03" db="EMBL/GenBank/DDBJ databases">
        <title>Massive genome expansion in bonnet fungi (Mycena s.s.) driven by repeated elements and novel gene families across ecological guilds.</title>
        <authorList>
            <consortium name="Lawrence Berkeley National Laboratory"/>
            <person name="Harder C.B."/>
            <person name="Miyauchi S."/>
            <person name="Viragh M."/>
            <person name="Kuo A."/>
            <person name="Thoen E."/>
            <person name="Andreopoulos B."/>
            <person name="Lu D."/>
            <person name="Skrede I."/>
            <person name="Drula E."/>
            <person name="Henrissat B."/>
            <person name="Morin E."/>
            <person name="Kohler A."/>
            <person name="Barry K."/>
            <person name="LaButti K."/>
            <person name="Morin E."/>
            <person name="Salamov A."/>
            <person name="Lipzen A."/>
            <person name="Mereny Z."/>
            <person name="Hegedus B."/>
            <person name="Baldrian P."/>
            <person name="Stursova M."/>
            <person name="Weitz H."/>
            <person name="Taylor A."/>
            <person name="Grigoriev I.V."/>
            <person name="Nagy L.G."/>
            <person name="Martin F."/>
            <person name="Kauserud H."/>
        </authorList>
    </citation>
    <scope>NUCLEOTIDE SEQUENCE</scope>
    <source>
        <strain evidence="5">CBHHK002</strain>
    </source>
</reference>
<dbReference type="Proteomes" id="UP001218218">
    <property type="component" value="Unassembled WGS sequence"/>
</dbReference>
<dbReference type="Pfam" id="PF00106">
    <property type="entry name" value="adh_short"/>
    <property type="match status" value="1"/>
</dbReference>
<keyword evidence="2" id="KW-0521">NADP</keyword>
<keyword evidence="3" id="KW-0560">Oxidoreductase</keyword>
<comment type="similarity">
    <text evidence="1 4">Belongs to the short-chain dehydrogenases/reductases (SDR) family.</text>
</comment>
<evidence type="ECO:0000256" key="2">
    <source>
        <dbReference type="ARBA" id="ARBA00022857"/>
    </source>
</evidence>
<comment type="caution">
    <text evidence="5">The sequence shown here is derived from an EMBL/GenBank/DDBJ whole genome shotgun (WGS) entry which is preliminary data.</text>
</comment>
<evidence type="ECO:0000256" key="3">
    <source>
        <dbReference type="ARBA" id="ARBA00023002"/>
    </source>
</evidence>
<dbReference type="SUPFAM" id="SSF51735">
    <property type="entry name" value="NAD(P)-binding Rossmann-fold domains"/>
    <property type="match status" value="1"/>
</dbReference>
<dbReference type="InterPro" id="IPR036291">
    <property type="entry name" value="NAD(P)-bd_dom_sf"/>
</dbReference>
<gene>
    <name evidence="5" type="ORF">DFH08DRAFT_722901</name>
</gene>
<evidence type="ECO:0000313" key="5">
    <source>
        <dbReference type="EMBL" id="KAJ7302573.1"/>
    </source>
</evidence>
<accession>A0AAD7E892</accession>
<dbReference type="EMBL" id="JARIHO010000114">
    <property type="protein sequence ID" value="KAJ7302573.1"/>
    <property type="molecule type" value="Genomic_DNA"/>
</dbReference>
<feature type="non-terminal residue" evidence="5">
    <location>
        <position position="203"/>
    </location>
</feature>
<dbReference type="Gene3D" id="3.40.50.720">
    <property type="entry name" value="NAD(P)-binding Rossmann-like Domain"/>
    <property type="match status" value="1"/>
</dbReference>
<evidence type="ECO:0000256" key="1">
    <source>
        <dbReference type="ARBA" id="ARBA00006484"/>
    </source>
</evidence>
<sequence length="203" mass="22296">GQVDYLINNAGYLFIGTMEECTPKETMTQFKTNVFGLLNTTKAFLPYFRNRRAGMIVNISSQGGSLNTPGVGIYCATKAAVDSLSDTLARELAEFNVKCISIQPGTFRTEVSAGNLRHVTHRVPEYTVTDKLIAGFSAAMGTQKGDPNKAAVRIFDFVTAEGRELPLQLALGDDAFEHVKAFHIQRLADMDKFKSWSVGTNFD</sequence>
<dbReference type="InterPro" id="IPR051911">
    <property type="entry name" value="SDR_oxidoreductase"/>
</dbReference>
<dbReference type="InterPro" id="IPR002347">
    <property type="entry name" value="SDR_fam"/>
</dbReference>
<dbReference type="InterPro" id="IPR020904">
    <property type="entry name" value="Sc_DH/Rdtase_CS"/>
</dbReference>
<dbReference type="PANTHER" id="PTHR43976:SF16">
    <property type="entry name" value="SHORT-CHAIN DEHYDROGENASE_REDUCTASE FAMILY PROTEIN"/>
    <property type="match status" value="1"/>
</dbReference>
<evidence type="ECO:0000313" key="6">
    <source>
        <dbReference type="Proteomes" id="UP001218218"/>
    </source>
</evidence>
<dbReference type="AlphaFoldDB" id="A0AAD7E892"/>
<dbReference type="PANTHER" id="PTHR43976">
    <property type="entry name" value="SHORT CHAIN DEHYDROGENASE"/>
    <property type="match status" value="1"/>
</dbReference>
<protein>
    <submittedName>
        <fullName evidence="5">Uncharacterized protein</fullName>
    </submittedName>
</protein>
<organism evidence="5 6">
    <name type="scientific">Mycena albidolilacea</name>
    <dbReference type="NCBI Taxonomy" id="1033008"/>
    <lineage>
        <taxon>Eukaryota</taxon>
        <taxon>Fungi</taxon>
        <taxon>Dikarya</taxon>
        <taxon>Basidiomycota</taxon>
        <taxon>Agaricomycotina</taxon>
        <taxon>Agaricomycetes</taxon>
        <taxon>Agaricomycetidae</taxon>
        <taxon>Agaricales</taxon>
        <taxon>Marasmiineae</taxon>
        <taxon>Mycenaceae</taxon>
        <taxon>Mycena</taxon>
    </lineage>
</organism>
<dbReference type="PRINTS" id="PR00081">
    <property type="entry name" value="GDHRDH"/>
</dbReference>
<dbReference type="GO" id="GO:0016491">
    <property type="term" value="F:oxidoreductase activity"/>
    <property type="evidence" value="ECO:0007669"/>
    <property type="project" value="UniProtKB-KW"/>
</dbReference>
<dbReference type="PRINTS" id="PR00080">
    <property type="entry name" value="SDRFAMILY"/>
</dbReference>
<evidence type="ECO:0000256" key="4">
    <source>
        <dbReference type="RuleBase" id="RU000363"/>
    </source>
</evidence>
<dbReference type="PROSITE" id="PS00061">
    <property type="entry name" value="ADH_SHORT"/>
    <property type="match status" value="1"/>
</dbReference>
<keyword evidence="6" id="KW-1185">Reference proteome</keyword>
<proteinExistence type="inferred from homology"/>
<name>A0AAD7E892_9AGAR</name>